<accession>X1W0H6</accession>
<organism evidence="1">
    <name type="scientific">marine sediment metagenome</name>
    <dbReference type="NCBI Taxonomy" id="412755"/>
    <lineage>
        <taxon>unclassified sequences</taxon>
        <taxon>metagenomes</taxon>
        <taxon>ecological metagenomes</taxon>
    </lineage>
</organism>
<reference evidence="1" key="1">
    <citation type="journal article" date="2014" name="Front. Microbiol.">
        <title>High frequency of phylogenetically diverse reductive dehalogenase-homologous genes in deep subseafloor sedimentary metagenomes.</title>
        <authorList>
            <person name="Kawai M."/>
            <person name="Futagami T."/>
            <person name="Toyoda A."/>
            <person name="Takaki Y."/>
            <person name="Nishi S."/>
            <person name="Hori S."/>
            <person name="Arai W."/>
            <person name="Tsubouchi T."/>
            <person name="Morono Y."/>
            <person name="Uchiyama I."/>
            <person name="Ito T."/>
            <person name="Fujiyama A."/>
            <person name="Inagaki F."/>
            <person name="Takami H."/>
        </authorList>
    </citation>
    <scope>NUCLEOTIDE SEQUENCE</scope>
    <source>
        <strain evidence="1">Expedition CK06-06</strain>
    </source>
</reference>
<gene>
    <name evidence="1" type="ORF">S12H4_63647</name>
</gene>
<dbReference type="AlphaFoldDB" id="X1W0H6"/>
<dbReference type="EMBL" id="BARW01043480">
    <property type="protein sequence ID" value="GAJ20220.1"/>
    <property type="molecule type" value="Genomic_DNA"/>
</dbReference>
<name>X1W0H6_9ZZZZ</name>
<evidence type="ECO:0000313" key="1">
    <source>
        <dbReference type="EMBL" id="GAJ20220.1"/>
    </source>
</evidence>
<protein>
    <submittedName>
        <fullName evidence="1">Uncharacterized protein</fullName>
    </submittedName>
</protein>
<comment type="caution">
    <text evidence="1">The sequence shown here is derived from an EMBL/GenBank/DDBJ whole genome shotgun (WGS) entry which is preliminary data.</text>
</comment>
<proteinExistence type="predicted"/>
<feature type="non-terminal residue" evidence="1">
    <location>
        <position position="1"/>
    </location>
</feature>
<feature type="non-terminal residue" evidence="1">
    <location>
        <position position="32"/>
    </location>
</feature>
<sequence length="32" mass="3631">KQRIAYLGIEIETEKIFEIIAKVVNGDVKLSI</sequence>